<dbReference type="GO" id="GO:0001181">
    <property type="term" value="F:RNA polymerase I general transcription initiation factor activity"/>
    <property type="evidence" value="ECO:0007669"/>
    <property type="project" value="UniProtKB-ARBA"/>
</dbReference>
<dbReference type="CDD" id="cd10567">
    <property type="entry name" value="SWIB-MDM2_like"/>
    <property type="match status" value="1"/>
</dbReference>
<proteinExistence type="predicted"/>
<evidence type="ECO:0000313" key="8">
    <source>
        <dbReference type="EMBL" id="CDO95945.1"/>
    </source>
</evidence>
<comment type="subcellular location">
    <subcellularLocation>
        <location evidence="1">Nucleus</location>
    </subcellularLocation>
</comment>
<keyword evidence="9" id="KW-1185">Reference proteome</keyword>
<evidence type="ECO:0000313" key="9">
    <source>
        <dbReference type="Proteomes" id="UP000031516"/>
    </source>
</evidence>
<dbReference type="Gene3D" id="1.10.245.10">
    <property type="entry name" value="SWIB/MDM2 domain"/>
    <property type="match status" value="1"/>
</dbReference>
<dbReference type="InterPro" id="IPR019835">
    <property type="entry name" value="SWIB_domain"/>
</dbReference>
<comment type="caution">
    <text evidence="8">The sequence shown here is derived from an EMBL/GenBank/DDBJ whole genome shotgun (WGS) entry which is preliminary data.</text>
</comment>
<feature type="domain" description="DM2" evidence="6">
    <location>
        <begin position="118"/>
        <end position="194"/>
    </location>
</feature>
<name>A0A0A8LCN9_9SACH</name>
<protein>
    <submittedName>
        <fullName evidence="8">WGS project CCBQ000000000 data, contig 00015</fullName>
    </submittedName>
</protein>
<reference evidence="8 9" key="1">
    <citation type="submission" date="2014-03" db="EMBL/GenBank/DDBJ databases">
        <title>The genome of Kluyveromyces dobzhanskii.</title>
        <authorList>
            <person name="Nystedt B."/>
            <person name="Astrom S."/>
        </authorList>
    </citation>
    <scope>NUCLEOTIDE SEQUENCE [LARGE SCALE GENOMIC DNA]</scope>
    <source>
        <strain evidence="8 9">CBS 2104</strain>
    </source>
</reference>
<dbReference type="OrthoDB" id="10251073at2759"/>
<dbReference type="InterPro" id="IPR014876">
    <property type="entry name" value="DEK_C"/>
</dbReference>
<dbReference type="PROSITE" id="PS51998">
    <property type="entry name" value="DEK_C"/>
    <property type="match status" value="1"/>
</dbReference>
<evidence type="ECO:0000256" key="2">
    <source>
        <dbReference type="ARBA" id="ARBA00023015"/>
    </source>
</evidence>
<dbReference type="SMART" id="SM00151">
    <property type="entry name" value="SWIB"/>
    <property type="match status" value="1"/>
</dbReference>
<organism evidence="8 9">
    <name type="scientific">Kluyveromyces dobzhanskii CBS 2104</name>
    <dbReference type="NCBI Taxonomy" id="1427455"/>
    <lineage>
        <taxon>Eukaryota</taxon>
        <taxon>Fungi</taxon>
        <taxon>Dikarya</taxon>
        <taxon>Ascomycota</taxon>
        <taxon>Saccharomycotina</taxon>
        <taxon>Saccharomycetes</taxon>
        <taxon>Saccharomycetales</taxon>
        <taxon>Saccharomycetaceae</taxon>
        <taxon>Kluyveromyces</taxon>
    </lineage>
</organism>
<evidence type="ECO:0000256" key="4">
    <source>
        <dbReference type="ARBA" id="ARBA00023242"/>
    </source>
</evidence>
<dbReference type="InterPro" id="IPR003121">
    <property type="entry name" value="SWIB_MDM2_domain"/>
</dbReference>
<evidence type="ECO:0000259" key="6">
    <source>
        <dbReference type="PROSITE" id="PS51925"/>
    </source>
</evidence>
<keyword evidence="4" id="KW-0539">Nucleus</keyword>
<dbReference type="GO" id="GO:0000500">
    <property type="term" value="C:RNA polymerase I upstream activating factor complex"/>
    <property type="evidence" value="ECO:0007669"/>
    <property type="project" value="UniProtKB-ARBA"/>
</dbReference>
<dbReference type="Gene3D" id="1.10.10.60">
    <property type="entry name" value="Homeodomain-like"/>
    <property type="match status" value="1"/>
</dbReference>
<dbReference type="EMBL" id="CCBQ010000045">
    <property type="protein sequence ID" value="CDO95945.1"/>
    <property type="molecule type" value="Genomic_DNA"/>
</dbReference>
<evidence type="ECO:0000256" key="3">
    <source>
        <dbReference type="ARBA" id="ARBA00023163"/>
    </source>
</evidence>
<sequence length="212" mass="24702">MGELERYVSMIDAILSVSNPEEVSAKRIRKALQELFSVDLNSHKHDLKELIVSRFNRLQDLQSKTLKHEELVQLDSKLATKLHGEEVSSLKRHKSGKKEKKTKKKKKRKVASDNPNSIHVKNVGLSPKLQEFLKVEQLPRTQVVKAVWDYIKEHDLQNPEDRREIICDEAMKDIFGDKMTMFSLNKILSKHLFNLEKPKQEEENEEHIESKA</sequence>
<evidence type="ECO:0000256" key="5">
    <source>
        <dbReference type="SAM" id="MobiDB-lite"/>
    </source>
</evidence>
<dbReference type="FunFam" id="1.10.245.10:FF:000004">
    <property type="entry name" value="Upstream activation factor subunit"/>
    <property type="match status" value="1"/>
</dbReference>
<dbReference type="SUPFAM" id="SSF47592">
    <property type="entry name" value="SWIB/MDM2 domain"/>
    <property type="match status" value="1"/>
</dbReference>
<accession>A0A0A8LCN9</accession>
<dbReference type="Pfam" id="PF08766">
    <property type="entry name" value="DEK_C"/>
    <property type="match status" value="1"/>
</dbReference>
<gene>
    <name evidence="8" type="ORF">KLDO_g4167</name>
</gene>
<feature type="domain" description="DEK-C" evidence="7">
    <location>
        <begin position="1"/>
        <end position="56"/>
    </location>
</feature>
<keyword evidence="3" id="KW-0804">Transcription</keyword>
<evidence type="ECO:0000256" key="1">
    <source>
        <dbReference type="ARBA" id="ARBA00004123"/>
    </source>
</evidence>
<dbReference type="InterPro" id="IPR036885">
    <property type="entry name" value="SWIB_MDM2_dom_sf"/>
</dbReference>
<dbReference type="AlphaFoldDB" id="A0A0A8LCN9"/>
<evidence type="ECO:0000259" key="7">
    <source>
        <dbReference type="PROSITE" id="PS51998"/>
    </source>
</evidence>
<feature type="region of interest" description="Disordered" evidence="5">
    <location>
        <begin position="85"/>
        <end position="119"/>
    </location>
</feature>
<dbReference type="PANTHER" id="PTHR13844">
    <property type="entry name" value="SWI/SNF-RELATED MATRIX-ASSOCIATED ACTIN-DEPENDENT REGULATOR OF CHROMATIN SUBFAMILY D"/>
    <property type="match status" value="1"/>
</dbReference>
<dbReference type="PROSITE" id="PS51925">
    <property type="entry name" value="SWIB_MDM2"/>
    <property type="match status" value="1"/>
</dbReference>
<dbReference type="Pfam" id="PF02201">
    <property type="entry name" value="SWIB"/>
    <property type="match status" value="1"/>
</dbReference>
<dbReference type="Proteomes" id="UP000031516">
    <property type="component" value="Unassembled WGS sequence"/>
</dbReference>
<feature type="compositionally biased region" description="Basic residues" evidence="5">
    <location>
        <begin position="90"/>
        <end position="109"/>
    </location>
</feature>
<keyword evidence="2" id="KW-0805">Transcription regulation</keyword>